<dbReference type="PANTHER" id="PTHR47545:SF2">
    <property type="entry name" value="CC-ADDING TRNA NUCLEOTIDYLTRANSFERASE"/>
    <property type="match status" value="1"/>
</dbReference>
<dbReference type="InterPro" id="IPR050124">
    <property type="entry name" value="tRNA_CCA-adding_enzyme"/>
</dbReference>
<proteinExistence type="predicted"/>
<evidence type="ECO:0000259" key="2">
    <source>
        <dbReference type="Pfam" id="PF01966"/>
    </source>
</evidence>
<organism evidence="3 4">
    <name type="scientific">Leadbettera azotonutricia (strain ATCC BAA-888 / DSM 13862 / ZAS-9)</name>
    <name type="common">Treponema azotonutricium</name>
    <dbReference type="NCBI Taxonomy" id="545695"/>
    <lineage>
        <taxon>Bacteria</taxon>
        <taxon>Pseudomonadati</taxon>
        <taxon>Spirochaetota</taxon>
        <taxon>Spirochaetia</taxon>
        <taxon>Spirochaetales</taxon>
        <taxon>Breznakiellaceae</taxon>
        <taxon>Leadbettera</taxon>
    </lineage>
</organism>
<dbReference type="HOGENOM" id="CLU_637667_0_0_12"/>
<name>F5YF41_LEAAZ</name>
<dbReference type="AlphaFoldDB" id="F5YF41"/>
<evidence type="ECO:0000313" key="3">
    <source>
        <dbReference type="EMBL" id="AEF81087.1"/>
    </source>
</evidence>
<keyword evidence="1" id="KW-0547">Nucleotide-binding</keyword>
<keyword evidence="4" id="KW-1185">Reference proteome</keyword>
<evidence type="ECO:0000256" key="1">
    <source>
        <dbReference type="ARBA" id="ARBA00022741"/>
    </source>
</evidence>
<dbReference type="PANTHER" id="PTHR47545">
    <property type="entry name" value="MULTIFUNCTIONAL CCA PROTEIN"/>
    <property type="match status" value="1"/>
</dbReference>
<dbReference type="eggNOG" id="COG2844">
    <property type="taxonomic scope" value="Bacteria"/>
</dbReference>
<dbReference type="EMBL" id="CP001841">
    <property type="protein sequence ID" value="AEF81087.1"/>
    <property type="molecule type" value="Genomic_DNA"/>
</dbReference>
<dbReference type="KEGG" id="taz:TREAZ_2526"/>
<accession>F5YF41</accession>
<reference evidence="4" key="1">
    <citation type="submission" date="2009-12" db="EMBL/GenBank/DDBJ databases">
        <title>Complete sequence of Treponema azotonutricium strain ZAS-9.</title>
        <authorList>
            <person name="Tetu S.G."/>
            <person name="Matson E."/>
            <person name="Ren Q."/>
            <person name="Seshadri R."/>
            <person name="Elbourne L."/>
            <person name="Hassan K.A."/>
            <person name="Durkin A."/>
            <person name="Radune D."/>
            <person name="Mohamoud Y."/>
            <person name="Shay R."/>
            <person name="Jin S."/>
            <person name="Zhang X."/>
            <person name="Lucey K."/>
            <person name="Ballor N.R."/>
            <person name="Ottesen E."/>
            <person name="Rosenthal R."/>
            <person name="Allen A."/>
            <person name="Leadbetter J.R."/>
            <person name="Paulsen I.T."/>
        </authorList>
    </citation>
    <scope>NUCLEOTIDE SEQUENCE [LARGE SCALE GENOMIC DNA]</scope>
    <source>
        <strain evidence="4">ATCC BAA-888 / DSM 13862 / ZAS-9</strain>
    </source>
</reference>
<feature type="domain" description="HD" evidence="2">
    <location>
        <begin position="230"/>
        <end position="314"/>
    </location>
</feature>
<evidence type="ECO:0000313" key="4">
    <source>
        <dbReference type="Proteomes" id="UP000009222"/>
    </source>
</evidence>
<dbReference type="OrthoDB" id="9805698at2"/>
<dbReference type="Proteomes" id="UP000009222">
    <property type="component" value="Chromosome"/>
</dbReference>
<dbReference type="Pfam" id="PF01966">
    <property type="entry name" value="HD"/>
    <property type="match status" value="1"/>
</dbReference>
<sequence>MAQTVDPSPPGALSGAGFSVILRGFSAIDRYLEKPPLPFIFIETNAGLQDLARIFGELRFPGVELADASVTDGGFDYYFRCLDEEDRLGTREKRGSFALLSFGLDWRTGRFLDPCGVYPLLREFRGRPFTGAEADIWKKALDVGMPTGIALILARYDPHAELAPVEWPGGLPLGPEEQRVLLTGLLLSQKPERGLQFLKDSGFVGEFWPELAQLDDVDHSKEFHPEGNVWSHTLETFQHRKPLAGGGYDLRLSLGLLLHDIGKPLAEASGARRFDGHAELGARAASRFLERLGFDQDFRDDIYYLVKNHMLPAALKRLPLTRTQEIMESPLFPALMELYRCDESSSFKGLDGYYENSAAYQAYLRYRRNPYRSADGKILGKRQRR</sequence>
<dbReference type="InParanoid" id="F5YF41"/>
<dbReference type="RefSeq" id="WP_015713000.1">
    <property type="nucleotide sequence ID" value="NC_015577.1"/>
</dbReference>
<reference evidence="3 4" key="2">
    <citation type="journal article" date="2011" name="ISME J.">
        <title>RNA-seq reveals cooperative metabolic interactions between two termite-gut spirochete species in co-culture.</title>
        <authorList>
            <person name="Rosenthal A.Z."/>
            <person name="Matson E.G."/>
            <person name="Eldar A."/>
            <person name="Leadbetter J.R."/>
        </authorList>
    </citation>
    <scope>NUCLEOTIDE SEQUENCE [LARGE SCALE GENOMIC DNA]</scope>
    <source>
        <strain evidence="4">ATCC BAA-888 / DSM 13862 / ZAS-9</strain>
    </source>
</reference>
<dbReference type="STRING" id="545695.TREAZ_2526"/>
<gene>
    <name evidence="3" type="ordered locus">TREAZ_2526</name>
</gene>
<dbReference type="Gene3D" id="1.10.3090.10">
    <property type="entry name" value="cca-adding enzyme, domain 2"/>
    <property type="match status" value="1"/>
</dbReference>
<dbReference type="InterPro" id="IPR006674">
    <property type="entry name" value="HD_domain"/>
</dbReference>
<dbReference type="SUPFAM" id="SSF109604">
    <property type="entry name" value="HD-domain/PDEase-like"/>
    <property type="match status" value="1"/>
</dbReference>
<protein>
    <submittedName>
        <fullName evidence="3">HD domain protein</fullName>
    </submittedName>
</protein>
<dbReference type="GO" id="GO:0000166">
    <property type="term" value="F:nucleotide binding"/>
    <property type="evidence" value="ECO:0007669"/>
    <property type="project" value="UniProtKB-KW"/>
</dbReference>